<dbReference type="GO" id="GO:0000027">
    <property type="term" value="P:ribosomal large subunit assembly"/>
    <property type="evidence" value="ECO:0007669"/>
    <property type="project" value="TreeGrafter"/>
</dbReference>
<organism evidence="6 7">
    <name type="scientific">Penicillium angulare</name>
    <dbReference type="NCBI Taxonomy" id="116970"/>
    <lineage>
        <taxon>Eukaryota</taxon>
        <taxon>Fungi</taxon>
        <taxon>Dikarya</taxon>
        <taxon>Ascomycota</taxon>
        <taxon>Pezizomycotina</taxon>
        <taxon>Eurotiomycetes</taxon>
        <taxon>Eurotiomycetidae</taxon>
        <taxon>Eurotiales</taxon>
        <taxon>Aspergillaceae</taxon>
        <taxon>Penicillium</taxon>
    </lineage>
</organism>
<keyword evidence="2" id="KW-0378">Hydrolase</keyword>
<keyword evidence="3" id="KW-0269">Exonuclease</keyword>
<feature type="domain" description="Exonuclease" evidence="5">
    <location>
        <begin position="1"/>
        <end position="168"/>
    </location>
</feature>
<evidence type="ECO:0000256" key="1">
    <source>
        <dbReference type="ARBA" id="ARBA00022722"/>
    </source>
</evidence>
<dbReference type="PANTHER" id="PTHR12801:SF114">
    <property type="entry name" value="EXONUCLEASE, PUTATIVE (AFU_ORTHOLOGUE AFUA_7G00870)-RELATED"/>
    <property type="match status" value="1"/>
</dbReference>
<dbReference type="GO" id="GO:0006364">
    <property type="term" value="P:rRNA processing"/>
    <property type="evidence" value="ECO:0007669"/>
    <property type="project" value="TreeGrafter"/>
</dbReference>
<dbReference type="EMBL" id="JAPQKH010000007">
    <property type="protein sequence ID" value="KAJ5087263.1"/>
    <property type="molecule type" value="Genomic_DNA"/>
</dbReference>
<dbReference type="Gene3D" id="3.30.420.10">
    <property type="entry name" value="Ribonuclease H-like superfamily/Ribonuclease H"/>
    <property type="match status" value="1"/>
</dbReference>
<keyword evidence="7" id="KW-1185">Reference proteome</keyword>
<dbReference type="CDD" id="cd06137">
    <property type="entry name" value="DEDDh_RNase"/>
    <property type="match status" value="1"/>
</dbReference>
<dbReference type="Proteomes" id="UP001149165">
    <property type="component" value="Unassembled WGS sequence"/>
</dbReference>
<dbReference type="InterPro" id="IPR047021">
    <property type="entry name" value="REXO1/3/4-like"/>
</dbReference>
<proteinExistence type="predicted"/>
<comment type="caution">
    <text evidence="6">The sequence shown here is derived from an EMBL/GenBank/DDBJ whole genome shotgun (WGS) entry which is preliminary data.</text>
</comment>
<dbReference type="GO" id="GO:0004527">
    <property type="term" value="F:exonuclease activity"/>
    <property type="evidence" value="ECO:0007669"/>
    <property type="project" value="UniProtKB-KW"/>
</dbReference>
<feature type="region of interest" description="Disordered" evidence="4">
    <location>
        <begin position="181"/>
        <end position="215"/>
    </location>
</feature>
<accession>A0A9W9ESP1</accession>
<gene>
    <name evidence="6" type="ORF">N7456_010879</name>
</gene>
<evidence type="ECO:0000313" key="6">
    <source>
        <dbReference type="EMBL" id="KAJ5087263.1"/>
    </source>
</evidence>
<dbReference type="SUPFAM" id="SSF53098">
    <property type="entry name" value="Ribonuclease H-like"/>
    <property type="match status" value="1"/>
</dbReference>
<dbReference type="SMART" id="SM00479">
    <property type="entry name" value="EXOIII"/>
    <property type="match status" value="1"/>
</dbReference>
<evidence type="ECO:0000313" key="7">
    <source>
        <dbReference type="Proteomes" id="UP001149165"/>
    </source>
</evidence>
<dbReference type="OrthoDB" id="16516at2759"/>
<dbReference type="InterPro" id="IPR013520">
    <property type="entry name" value="Ribonucl_H"/>
</dbReference>
<dbReference type="AlphaFoldDB" id="A0A9W9ESP1"/>
<dbReference type="InterPro" id="IPR036397">
    <property type="entry name" value="RNaseH_sf"/>
</dbReference>
<dbReference type="PANTHER" id="PTHR12801">
    <property type="entry name" value="RNA EXONUCLEASE REXO1 / RECO3 FAMILY MEMBER-RELATED"/>
    <property type="match status" value="1"/>
</dbReference>
<dbReference type="InterPro" id="IPR012337">
    <property type="entry name" value="RNaseH-like_sf"/>
</dbReference>
<dbReference type="Pfam" id="PF00929">
    <property type="entry name" value="RNase_T"/>
    <property type="match status" value="1"/>
</dbReference>
<feature type="compositionally biased region" description="Basic residues" evidence="4">
    <location>
        <begin position="184"/>
        <end position="196"/>
    </location>
</feature>
<evidence type="ECO:0000259" key="5">
    <source>
        <dbReference type="SMART" id="SM00479"/>
    </source>
</evidence>
<dbReference type="GO" id="GO:0003676">
    <property type="term" value="F:nucleic acid binding"/>
    <property type="evidence" value="ECO:0007669"/>
    <property type="project" value="InterPro"/>
</dbReference>
<evidence type="ECO:0000256" key="4">
    <source>
        <dbReference type="SAM" id="MobiDB-lite"/>
    </source>
</evidence>
<reference evidence="6" key="1">
    <citation type="submission" date="2022-11" db="EMBL/GenBank/DDBJ databases">
        <authorList>
            <person name="Petersen C."/>
        </authorList>
    </citation>
    <scope>NUCLEOTIDE SEQUENCE</scope>
    <source>
        <strain evidence="6">IBT 30069</strain>
    </source>
</reference>
<name>A0A9W9ESP1_9EURO</name>
<dbReference type="GO" id="GO:0005634">
    <property type="term" value="C:nucleus"/>
    <property type="evidence" value="ECO:0007669"/>
    <property type="project" value="TreeGrafter"/>
</dbReference>
<evidence type="ECO:0000256" key="3">
    <source>
        <dbReference type="ARBA" id="ARBA00022839"/>
    </source>
</evidence>
<sequence length="248" mass="28360">MVGVKDNRQTLAFISAIDFLTGDILISRYVVPSEEILDWRSKFTGITKSIMESAMLSGAAFKDWREARENLWQFADSSTVFVGQSLNYDLEVLGICHSRVVDSAILTAEAVFPSCNSSERLPRAWSLKAVSKVLLGLEIQSDDRAHSALEDAYAVRDVVIFCIRNPEELKSWAELRQKDEQAQKLKKGGHRKKGKKGSNPAQSTQSSHHRPRRYDHEYDYDVDDYEEFRLFDYARDCGWPDGWDPWSD</sequence>
<protein>
    <submittedName>
        <fullName evidence="6">Ribonuclease H-like protein</fullName>
    </submittedName>
</protein>
<reference evidence="6" key="2">
    <citation type="journal article" date="2023" name="IMA Fungus">
        <title>Comparative genomic study of the Penicillium genus elucidates a diverse pangenome and 15 lateral gene transfer events.</title>
        <authorList>
            <person name="Petersen C."/>
            <person name="Sorensen T."/>
            <person name="Nielsen M.R."/>
            <person name="Sondergaard T.E."/>
            <person name="Sorensen J.L."/>
            <person name="Fitzpatrick D.A."/>
            <person name="Frisvad J.C."/>
            <person name="Nielsen K.L."/>
        </authorList>
    </citation>
    <scope>NUCLEOTIDE SEQUENCE</scope>
    <source>
        <strain evidence="6">IBT 30069</strain>
    </source>
</reference>
<keyword evidence="1" id="KW-0540">Nuclease</keyword>
<evidence type="ECO:0000256" key="2">
    <source>
        <dbReference type="ARBA" id="ARBA00022801"/>
    </source>
</evidence>